<organism evidence="1">
    <name type="scientific">uncultured Thermomicrobiales bacterium</name>
    <dbReference type="NCBI Taxonomy" id="1645740"/>
    <lineage>
        <taxon>Bacteria</taxon>
        <taxon>Pseudomonadati</taxon>
        <taxon>Thermomicrobiota</taxon>
        <taxon>Thermomicrobia</taxon>
        <taxon>Thermomicrobiales</taxon>
        <taxon>environmental samples</taxon>
    </lineage>
</organism>
<dbReference type="EMBL" id="CADCWL010000028">
    <property type="protein sequence ID" value="CAA9548795.1"/>
    <property type="molecule type" value="Genomic_DNA"/>
</dbReference>
<sequence>MVSAQQVAARYEQSAAVLDHHYAAWHRWGEVAAMRAFMAWIDSFWWDDAPPEPAALPDAVSGGQQSTIRWYDSGTAVLGYPANLQGCYQVPAADAPPALVILSSAGS</sequence>
<proteinExistence type="predicted"/>
<evidence type="ECO:0000313" key="1">
    <source>
        <dbReference type="EMBL" id="CAA9548795.1"/>
    </source>
</evidence>
<name>A0A6J4UET3_9BACT</name>
<gene>
    <name evidence="1" type="ORF">AVDCRST_MAG19-609</name>
</gene>
<dbReference type="AlphaFoldDB" id="A0A6J4UET3"/>
<accession>A0A6J4UET3</accession>
<reference evidence="1" key="1">
    <citation type="submission" date="2020-02" db="EMBL/GenBank/DDBJ databases">
        <authorList>
            <person name="Meier V. D."/>
        </authorList>
    </citation>
    <scope>NUCLEOTIDE SEQUENCE</scope>
    <source>
        <strain evidence="1">AVDCRST_MAG19</strain>
    </source>
</reference>
<protein>
    <submittedName>
        <fullName evidence="1">Uncharacterized protein</fullName>
    </submittedName>
</protein>